<comment type="caution">
    <text evidence="2">The sequence shown here is derived from an EMBL/GenBank/DDBJ whole genome shotgun (WGS) entry which is preliminary data.</text>
</comment>
<proteinExistence type="predicted"/>
<gene>
    <name evidence="2" type="ORF">H6G14_11995</name>
</gene>
<feature type="transmembrane region" description="Helical" evidence="1">
    <location>
        <begin position="46"/>
        <end position="66"/>
    </location>
</feature>
<name>A0ABR8BDT3_9NOSO</name>
<feature type="transmembrane region" description="Helical" evidence="1">
    <location>
        <begin position="72"/>
        <end position="94"/>
    </location>
</feature>
<protein>
    <submittedName>
        <fullName evidence="2">Uncharacterized protein</fullName>
    </submittedName>
</protein>
<keyword evidence="3" id="KW-1185">Reference proteome</keyword>
<evidence type="ECO:0000256" key="1">
    <source>
        <dbReference type="SAM" id="Phobius"/>
    </source>
</evidence>
<keyword evidence="1" id="KW-1133">Transmembrane helix</keyword>
<dbReference type="Proteomes" id="UP000621307">
    <property type="component" value="Unassembled WGS sequence"/>
</dbReference>
<reference evidence="2 3" key="1">
    <citation type="journal article" date="2020" name="ISME J.">
        <title>Comparative genomics reveals insights into cyanobacterial evolution and habitat adaptation.</title>
        <authorList>
            <person name="Chen M.Y."/>
            <person name="Teng W.K."/>
            <person name="Zhao L."/>
            <person name="Hu C.X."/>
            <person name="Zhou Y.K."/>
            <person name="Han B.P."/>
            <person name="Song L.R."/>
            <person name="Shu W.S."/>
        </authorList>
    </citation>
    <scope>NUCLEOTIDE SEQUENCE [LARGE SCALE GENOMIC DNA]</scope>
    <source>
        <strain evidence="2 3">FACHB-3921</strain>
    </source>
</reference>
<dbReference type="EMBL" id="JACJQL010000014">
    <property type="protein sequence ID" value="MBD2252018.1"/>
    <property type="molecule type" value="Genomic_DNA"/>
</dbReference>
<dbReference type="RefSeq" id="WP_190567640.1">
    <property type="nucleotide sequence ID" value="NZ_JACJQL010000014.1"/>
</dbReference>
<keyword evidence="1" id="KW-0472">Membrane</keyword>
<accession>A0ABR8BDT3</accession>
<evidence type="ECO:0000313" key="2">
    <source>
        <dbReference type="EMBL" id="MBD2252018.1"/>
    </source>
</evidence>
<sequence>MQPDLMGLEISKGELRRLTGVSPERVPRPGVIANRQQRSKFWQNEISLVFVISVVIVGLIYGLIILPTIGSAISLGIILFIIVAVVLLLGRLLWQRLQTPKILIKLLDAVDQYHALIVAVDVNDQLAVSGDLDNSLDDREQVITTLQLLREDLVQALKTARLLRDNKKLLANQQELFVNNVTNIQAIKENTQASEYGQIINQSLQIGLDVQAELRKLQSSR</sequence>
<organism evidence="2 3">
    <name type="scientific">Nostoc parmelioides FACHB-3921</name>
    <dbReference type="NCBI Taxonomy" id="2692909"/>
    <lineage>
        <taxon>Bacteria</taxon>
        <taxon>Bacillati</taxon>
        <taxon>Cyanobacteriota</taxon>
        <taxon>Cyanophyceae</taxon>
        <taxon>Nostocales</taxon>
        <taxon>Nostocaceae</taxon>
        <taxon>Nostoc</taxon>
    </lineage>
</organism>
<keyword evidence="1" id="KW-0812">Transmembrane</keyword>
<evidence type="ECO:0000313" key="3">
    <source>
        <dbReference type="Proteomes" id="UP000621307"/>
    </source>
</evidence>